<evidence type="ECO:0000256" key="2">
    <source>
        <dbReference type="ARBA" id="ARBA00022737"/>
    </source>
</evidence>
<dbReference type="OrthoDB" id="5273213at2759"/>
<dbReference type="InterPro" id="IPR001611">
    <property type="entry name" value="Leu-rich_rpt"/>
</dbReference>
<dbReference type="EMBL" id="ML179036">
    <property type="protein sequence ID" value="THV07798.1"/>
    <property type="molecule type" value="Genomic_DNA"/>
</dbReference>
<dbReference type="PROSITE" id="PS50245">
    <property type="entry name" value="CAP_GLY_2"/>
    <property type="match status" value="1"/>
</dbReference>
<dbReference type="InterPro" id="IPR032675">
    <property type="entry name" value="LRR_dom_sf"/>
</dbReference>
<gene>
    <name evidence="4" type="ORF">K435DRAFT_825160</name>
</gene>
<dbReference type="Gene3D" id="3.80.10.10">
    <property type="entry name" value="Ribonuclease Inhibitor"/>
    <property type="match status" value="2"/>
</dbReference>
<keyword evidence="1" id="KW-0433">Leucine-rich repeat</keyword>
<dbReference type="PROSITE" id="PS00845">
    <property type="entry name" value="CAP_GLY_1"/>
    <property type="match status" value="1"/>
</dbReference>
<dbReference type="PROSITE" id="PS51450">
    <property type="entry name" value="LRR"/>
    <property type="match status" value="1"/>
</dbReference>
<keyword evidence="5" id="KW-1185">Reference proteome</keyword>
<name>A0A4S8MWS7_DENBC</name>
<keyword evidence="2" id="KW-0677">Repeat</keyword>
<dbReference type="AlphaFoldDB" id="A0A4S8MWS7"/>
<organism evidence="4 5">
    <name type="scientific">Dendrothele bispora (strain CBS 962.96)</name>
    <dbReference type="NCBI Taxonomy" id="1314807"/>
    <lineage>
        <taxon>Eukaryota</taxon>
        <taxon>Fungi</taxon>
        <taxon>Dikarya</taxon>
        <taxon>Basidiomycota</taxon>
        <taxon>Agaricomycotina</taxon>
        <taxon>Agaricomycetes</taxon>
        <taxon>Agaricomycetidae</taxon>
        <taxon>Agaricales</taxon>
        <taxon>Agaricales incertae sedis</taxon>
        <taxon>Dendrothele</taxon>
    </lineage>
</organism>
<dbReference type="InterPro" id="IPR000938">
    <property type="entry name" value="CAP-Gly_domain"/>
</dbReference>
<proteinExistence type="predicted"/>
<dbReference type="InterPro" id="IPR036859">
    <property type="entry name" value="CAP-Gly_dom_sf"/>
</dbReference>
<evidence type="ECO:0000313" key="4">
    <source>
        <dbReference type="EMBL" id="THV07798.1"/>
    </source>
</evidence>
<dbReference type="PANTHER" id="PTHR18849:SF0">
    <property type="entry name" value="CILIA- AND FLAGELLA-ASSOCIATED PROTEIN 410-RELATED"/>
    <property type="match status" value="1"/>
</dbReference>
<evidence type="ECO:0000259" key="3">
    <source>
        <dbReference type="PROSITE" id="PS50245"/>
    </source>
</evidence>
<evidence type="ECO:0000256" key="1">
    <source>
        <dbReference type="ARBA" id="ARBA00022614"/>
    </source>
</evidence>
<dbReference type="SUPFAM" id="SSF74924">
    <property type="entry name" value="Cap-Gly domain"/>
    <property type="match status" value="1"/>
</dbReference>
<evidence type="ECO:0000313" key="5">
    <source>
        <dbReference type="Proteomes" id="UP000297245"/>
    </source>
</evidence>
<dbReference type="SMART" id="SM01052">
    <property type="entry name" value="CAP_GLY"/>
    <property type="match status" value="1"/>
</dbReference>
<accession>A0A4S8MWS7</accession>
<dbReference type="SUPFAM" id="SSF52058">
    <property type="entry name" value="L domain-like"/>
    <property type="match status" value="1"/>
</dbReference>
<dbReference type="PANTHER" id="PTHR18849">
    <property type="entry name" value="LEUCINE RICH REPEAT PROTEIN"/>
    <property type="match status" value="1"/>
</dbReference>
<dbReference type="Gene3D" id="2.30.30.190">
    <property type="entry name" value="CAP Gly-rich-like domain"/>
    <property type="match status" value="1"/>
</dbReference>
<dbReference type="Proteomes" id="UP000297245">
    <property type="component" value="Unassembled WGS sequence"/>
</dbReference>
<dbReference type="GO" id="GO:0007010">
    <property type="term" value="P:cytoskeleton organization"/>
    <property type="evidence" value="ECO:0007669"/>
    <property type="project" value="TreeGrafter"/>
</dbReference>
<feature type="domain" description="CAP-Gly" evidence="3">
    <location>
        <begin position="23"/>
        <end position="67"/>
    </location>
</feature>
<sequence>MNLPNVGDRISYSGHLGTVKFNGQVDNTTGTWLGVEWDEPDRGKHDGVKDGKRYFSCRVPTAGSFIRLSANVLRGVSFLTALQSKYIEAFHGTSSQERVTLGSSNGVIEVEAVNLDKIRGKFARLERLREVSLENELVAGADPPGLVMKTCPNIRGLNLSTSLLSDWLIVANIAIELPALRSLSLNRNRLRIPPQPGRMPSAFLNVTNLELNGTLTTWQEMQYITSFMPKLLVVELGYNNISRMTDNEGPASPAVHIETLNLDSNNINDWQDLGRALSHYHHLERLILTSNKIEFIPNPDEHSYRWDSLKHLSLASNALRQWKDIDALALWCPFLISFSLNGNPVTQHDDGAHHARVFTIARMPTLKTLDSTTITPKERTDCELFYLSWISQHFRFDGDPKSVAYKTALIREHPRWEELCNKHGRPATDLQPSSLHDNLNSKLIELQVLPVSSSSPTTDSTAEMVIMRVLPTMTLKMFRIKVRKQLKCPKDKNVSLWLKMNDGSWNELGAEKDQQSADWLGLENGSQLTCCIH</sequence>
<protein>
    <recommendedName>
        <fullName evidence="3">CAP-Gly domain-containing protein</fullName>
    </recommendedName>
</protein>
<reference evidence="4 5" key="1">
    <citation type="journal article" date="2019" name="Nat. Ecol. Evol.">
        <title>Megaphylogeny resolves global patterns of mushroom evolution.</title>
        <authorList>
            <person name="Varga T."/>
            <person name="Krizsan K."/>
            <person name="Foldi C."/>
            <person name="Dima B."/>
            <person name="Sanchez-Garcia M."/>
            <person name="Sanchez-Ramirez S."/>
            <person name="Szollosi G.J."/>
            <person name="Szarkandi J.G."/>
            <person name="Papp V."/>
            <person name="Albert L."/>
            <person name="Andreopoulos W."/>
            <person name="Angelini C."/>
            <person name="Antonin V."/>
            <person name="Barry K.W."/>
            <person name="Bougher N.L."/>
            <person name="Buchanan P."/>
            <person name="Buyck B."/>
            <person name="Bense V."/>
            <person name="Catcheside P."/>
            <person name="Chovatia M."/>
            <person name="Cooper J."/>
            <person name="Damon W."/>
            <person name="Desjardin D."/>
            <person name="Finy P."/>
            <person name="Geml J."/>
            <person name="Haridas S."/>
            <person name="Hughes K."/>
            <person name="Justo A."/>
            <person name="Karasinski D."/>
            <person name="Kautmanova I."/>
            <person name="Kiss B."/>
            <person name="Kocsube S."/>
            <person name="Kotiranta H."/>
            <person name="LaButti K.M."/>
            <person name="Lechner B.E."/>
            <person name="Liimatainen K."/>
            <person name="Lipzen A."/>
            <person name="Lukacs Z."/>
            <person name="Mihaltcheva S."/>
            <person name="Morgado L.N."/>
            <person name="Niskanen T."/>
            <person name="Noordeloos M.E."/>
            <person name="Ohm R.A."/>
            <person name="Ortiz-Santana B."/>
            <person name="Ovrebo C."/>
            <person name="Racz N."/>
            <person name="Riley R."/>
            <person name="Savchenko A."/>
            <person name="Shiryaev A."/>
            <person name="Soop K."/>
            <person name="Spirin V."/>
            <person name="Szebenyi C."/>
            <person name="Tomsovsky M."/>
            <person name="Tulloss R.E."/>
            <person name="Uehling J."/>
            <person name="Grigoriev I.V."/>
            <person name="Vagvolgyi C."/>
            <person name="Papp T."/>
            <person name="Martin F.M."/>
            <person name="Miettinen O."/>
            <person name="Hibbett D.S."/>
            <person name="Nagy L.G."/>
        </authorList>
    </citation>
    <scope>NUCLEOTIDE SEQUENCE [LARGE SCALE GENOMIC DNA]</scope>
    <source>
        <strain evidence="4 5">CBS 962.96</strain>
    </source>
</reference>
<dbReference type="Pfam" id="PF01302">
    <property type="entry name" value="CAP_GLY"/>
    <property type="match status" value="1"/>
</dbReference>